<organism evidence="2 3">
    <name type="scientific">Phytophthora rubi</name>
    <dbReference type="NCBI Taxonomy" id="129364"/>
    <lineage>
        <taxon>Eukaryota</taxon>
        <taxon>Sar</taxon>
        <taxon>Stramenopiles</taxon>
        <taxon>Oomycota</taxon>
        <taxon>Peronosporomycetes</taxon>
        <taxon>Peronosporales</taxon>
        <taxon>Peronosporaceae</taxon>
        <taxon>Phytophthora</taxon>
    </lineage>
</organism>
<accession>A0A6A4E6N8</accession>
<feature type="compositionally biased region" description="Polar residues" evidence="1">
    <location>
        <begin position="146"/>
        <end position="156"/>
    </location>
</feature>
<evidence type="ECO:0000256" key="1">
    <source>
        <dbReference type="SAM" id="MobiDB-lite"/>
    </source>
</evidence>
<dbReference type="Proteomes" id="UP000434957">
    <property type="component" value="Unassembled WGS sequence"/>
</dbReference>
<comment type="caution">
    <text evidence="2">The sequence shown here is derived from an EMBL/GenBank/DDBJ whole genome shotgun (WGS) entry which is preliminary data.</text>
</comment>
<protein>
    <submittedName>
        <fullName evidence="2">Uncharacterized protein</fullName>
    </submittedName>
</protein>
<evidence type="ECO:0000313" key="3">
    <source>
        <dbReference type="Proteomes" id="UP000434957"/>
    </source>
</evidence>
<reference evidence="2 3" key="1">
    <citation type="submission" date="2018-08" db="EMBL/GenBank/DDBJ databases">
        <title>Genomic investigation of the strawberry pathogen Phytophthora fragariae indicates pathogenicity is determined by transcriptional variation in three key races.</title>
        <authorList>
            <person name="Adams T.M."/>
            <person name="Armitage A.D."/>
            <person name="Sobczyk M.K."/>
            <person name="Bates H.J."/>
            <person name="Dunwell J.M."/>
            <person name="Nellist C.F."/>
            <person name="Harrison R.J."/>
        </authorList>
    </citation>
    <scope>NUCLEOTIDE SEQUENCE [LARGE SCALE GENOMIC DNA]</scope>
    <source>
        <strain evidence="2 3">SCRP333</strain>
    </source>
</reference>
<name>A0A6A4E6N8_9STRA</name>
<sequence length="202" mass="21196">MATLGMLPLHPLPNAKAEADVASAEVVPGVGLVYRMLLLLQGVKLVVVGLKLPAMVTVGMLPLQPPVYAEADADVQILEDMEGFWPTTSDSDTTTKPNYDAIPEVVASSSAEPLGGCTTKSVGGSTTTSMGHSTTTSMGHSTISSATKSVGGSNNKPVDRSTKKSVGRSAIESVSGSTGCDWHHFRVCEQLQVREQCHHLIH</sequence>
<keyword evidence="3" id="KW-1185">Reference proteome</keyword>
<gene>
    <name evidence="2" type="ORF">PR003_g17640</name>
</gene>
<feature type="compositionally biased region" description="Low complexity" evidence="1">
    <location>
        <begin position="115"/>
        <end position="145"/>
    </location>
</feature>
<dbReference type="EMBL" id="QXFT01001361">
    <property type="protein sequence ID" value="KAE9320746.1"/>
    <property type="molecule type" value="Genomic_DNA"/>
</dbReference>
<feature type="region of interest" description="Disordered" evidence="1">
    <location>
        <begin position="113"/>
        <end position="178"/>
    </location>
</feature>
<evidence type="ECO:0000313" key="2">
    <source>
        <dbReference type="EMBL" id="KAE9320746.1"/>
    </source>
</evidence>
<dbReference type="AlphaFoldDB" id="A0A6A4E6N8"/>
<proteinExistence type="predicted"/>